<comment type="caution">
    <text evidence="5">The sequence shown here is derived from an EMBL/GenBank/DDBJ whole genome shotgun (WGS) entry which is preliminary data.</text>
</comment>
<keyword evidence="2 3" id="KW-0040">ANK repeat</keyword>
<dbReference type="EMBL" id="JWZX01003175">
    <property type="protein sequence ID" value="KOO23616.1"/>
    <property type="molecule type" value="Genomic_DNA"/>
</dbReference>
<dbReference type="Pfam" id="PF12796">
    <property type="entry name" value="Ank_2"/>
    <property type="match status" value="1"/>
</dbReference>
<dbReference type="PANTHER" id="PTHR24161:SF121">
    <property type="entry name" value="M-PHASE PHOSPHOPROTEIN 8"/>
    <property type="match status" value="1"/>
</dbReference>
<keyword evidence="1" id="KW-0677">Repeat</keyword>
<evidence type="ECO:0000313" key="5">
    <source>
        <dbReference type="EMBL" id="KOO23616.1"/>
    </source>
</evidence>
<feature type="compositionally biased region" description="Low complexity" evidence="4">
    <location>
        <begin position="533"/>
        <end position="545"/>
    </location>
</feature>
<dbReference type="SUPFAM" id="SSF48403">
    <property type="entry name" value="Ankyrin repeat"/>
    <property type="match status" value="1"/>
</dbReference>
<dbReference type="Proteomes" id="UP000037460">
    <property type="component" value="Unassembled WGS sequence"/>
</dbReference>
<evidence type="ECO:0000313" key="6">
    <source>
        <dbReference type="Proteomes" id="UP000037460"/>
    </source>
</evidence>
<dbReference type="Gene3D" id="1.25.40.20">
    <property type="entry name" value="Ankyrin repeat-containing domain"/>
    <property type="match status" value="1"/>
</dbReference>
<reference evidence="6" key="1">
    <citation type="journal article" date="2015" name="PLoS Genet.">
        <title>Genome Sequence and Transcriptome Analyses of Chrysochromulina tobin: Metabolic Tools for Enhanced Algal Fitness in the Prominent Order Prymnesiales (Haptophyceae).</title>
        <authorList>
            <person name="Hovde B.T."/>
            <person name="Deodato C.R."/>
            <person name="Hunsperger H.M."/>
            <person name="Ryken S.A."/>
            <person name="Yost W."/>
            <person name="Jha R.K."/>
            <person name="Patterson J."/>
            <person name="Monnat R.J. Jr."/>
            <person name="Barlow S.B."/>
            <person name="Starkenburg S.R."/>
            <person name="Cattolico R.A."/>
        </authorList>
    </citation>
    <scope>NUCLEOTIDE SEQUENCE</scope>
    <source>
        <strain evidence="6">CCMP291</strain>
    </source>
</reference>
<dbReference type="PROSITE" id="PS50088">
    <property type="entry name" value="ANK_REPEAT"/>
    <property type="match status" value="3"/>
</dbReference>
<feature type="region of interest" description="Disordered" evidence="4">
    <location>
        <begin position="289"/>
        <end position="316"/>
    </location>
</feature>
<dbReference type="InterPro" id="IPR002110">
    <property type="entry name" value="Ankyrin_rpt"/>
</dbReference>
<evidence type="ECO:0000256" key="1">
    <source>
        <dbReference type="ARBA" id="ARBA00022737"/>
    </source>
</evidence>
<dbReference type="PRINTS" id="PR01415">
    <property type="entry name" value="ANKYRIN"/>
</dbReference>
<dbReference type="InterPro" id="IPR036770">
    <property type="entry name" value="Ankyrin_rpt-contain_sf"/>
</dbReference>
<dbReference type="AlphaFoldDB" id="A0A0M0JAM2"/>
<evidence type="ECO:0000256" key="3">
    <source>
        <dbReference type="PROSITE-ProRule" id="PRU00023"/>
    </source>
</evidence>
<keyword evidence="6" id="KW-1185">Reference proteome</keyword>
<evidence type="ECO:0000256" key="2">
    <source>
        <dbReference type="ARBA" id="ARBA00023043"/>
    </source>
</evidence>
<dbReference type="Pfam" id="PF00023">
    <property type="entry name" value="Ank"/>
    <property type="match status" value="1"/>
</dbReference>
<feature type="compositionally biased region" description="Basic and acidic residues" evidence="4">
    <location>
        <begin position="289"/>
        <end position="302"/>
    </location>
</feature>
<feature type="repeat" description="ANK" evidence="3">
    <location>
        <begin position="159"/>
        <end position="191"/>
    </location>
</feature>
<evidence type="ECO:0000256" key="4">
    <source>
        <dbReference type="SAM" id="MobiDB-lite"/>
    </source>
</evidence>
<feature type="repeat" description="ANK" evidence="3">
    <location>
        <begin position="122"/>
        <end position="154"/>
    </location>
</feature>
<dbReference type="OrthoDB" id="539213at2759"/>
<name>A0A0M0JAM2_9EUKA</name>
<gene>
    <name evidence="5" type="ORF">Ctob_001566</name>
</gene>
<protein>
    <submittedName>
        <fullName evidence="5">Ankyrin repeat protein</fullName>
    </submittedName>
</protein>
<feature type="region of interest" description="Disordered" evidence="4">
    <location>
        <begin position="521"/>
        <end position="586"/>
    </location>
</feature>
<dbReference type="PANTHER" id="PTHR24161">
    <property type="entry name" value="ANK_REP_REGION DOMAIN-CONTAINING PROTEIN-RELATED"/>
    <property type="match status" value="1"/>
</dbReference>
<sequence>MRLALLHWNESSAAARTAEERTRRVLARLNPASASMLKALEKLHEHALFVHKVESAARGFLYGNVRRGFMTWAGLRQEKLVHQQQVVWLAVQRGHRVGALQEMFEEITPSVIEELIQMKDAQGTTPLLWASKRGFGDIVEVLLAFSSDLESVVGARDADGCCPLHHAARRHHNEIVAMLLDAGADVHAKNSVDKSTALHWAARKDNGVAIQMLLEAGADREAQNSWGATPLDNALFAKCWHAVQLLATDAETLRAAAEELAIERIVRPTAEERHEKLAKLAMNTMVQRENRRQKLEAQHQAREQQQAAIDEAARAARRQGAADRALARALLPAAGHKLSVTKQRTASPRKQAPGGNGGGGARDGTPSSPPSKRAGGKSSALSLRALEKELKKKTGETGAPVPPPTTAMVPSCSSVAPAEELWRGFSLAQHEELKRCVDEARAAVEEAGPHAMDFIKKRLAEAEAWLDDLAAVNASAAAGIELDGDSAAETSSSSASSLVPAELELPNDALLFEATCSLSPVSASELTPPPAHPSASPSSGESLSSRHSHRSPKGASESPMQRQVRKDRLKARTSAGHKTPGPRRKI</sequence>
<feature type="compositionally biased region" description="Basic and acidic residues" evidence="4">
    <location>
        <begin position="385"/>
        <end position="395"/>
    </location>
</feature>
<organism evidence="5 6">
    <name type="scientific">Chrysochromulina tobinii</name>
    <dbReference type="NCBI Taxonomy" id="1460289"/>
    <lineage>
        <taxon>Eukaryota</taxon>
        <taxon>Haptista</taxon>
        <taxon>Haptophyta</taxon>
        <taxon>Prymnesiophyceae</taxon>
        <taxon>Prymnesiales</taxon>
        <taxon>Chrysochromulinaceae</taxon>
        <taxon>Chrysochromulina</taxon>
    </lineage>
</organism>
<feature type="repeat" description="ANK" evidence="3">
    <location>
        <begin position="193"/>
        <end position="225"/>
    </location>
</feature>
<dbReference type="PROSITE" id="PS50297">
    <property type="entry name" value="ANK_REP_REGION"/>
    <property type="match status" value="3"/>
</dbReference>
<proteinExistence type="predicted"/>
<dbReference type="SMART" id="SM00248">
    <property type="entry name" value="ANK"/>
    <property type="match status" value="3"/>
</dbReference>
<accession>A0A0M0JAM2</accession>
<feature type="region of interest" description="Disordered" evidence="4">
    <location>
        <begin position="336"/>
        <end position="412"/>
    </location>
</feature>